<proteinExistence type="predicted"/>
<accession>A0A0C9VPQ6</accession>
<evidence type="ECO:0000313" key="2">
    <source>
        <dbReference type="Proteomes" id="UP000054279"/>
    </source>
</evidence>
<sequence>MPRLRASSACLTRISLDRSSPSRSALGDGILEDNNGSILRHFFRVNGALFLRFLLYTSPLTMLLQVEYDALATAFNSISLSLPESPPGSRLPLAIDIEFAQEEGTWPAFNKAMHAAFGDKSKGLKIEERG</sequence>
<gene>
    <name evidence="1" type="ORF">M422DRAFT_256979</name>
</gene>
<reference evidence="1 2" key="1">
    <citation type="submission" date="2014-06" db="EMBL/GenBank/DDBJ databases">
        <title>Evolutionary Origins and Diversification of the Mycorrhizal Mutualists.</title>
        <authorList>
            <consortium name="DOE Joint Genome Institute"/>
            <consortium name="Mycorrhizal Genomics Consortium"/>
            <person name="Kohler A."/>
            <person name="Kuo A."/>
            <person name="Nagy L.G."/>
            <person name="Floudas D."/>
            <person name="Copeland A."/>
            <person name="Barry K.W."/>
            <person name="Cichocki N."/>
            <person name="Veneault-Fourrey C."/>
            <person name="LaButti K."/>
            <person name="Lindquist E.A."/>
            <person name="Lipzen A."/>
            <person name="Lundell T."/>
            <person name="Morin E."/>
            <person name="Murat C."/>
            <person name="Riley R."/>
            <person name="Ohm R."/>
            <person name="Sun H."/>
            <person name="Tunlid A."/>
            <person name="Henrissat B."/>
            <person name="Grigoriev I.V."/>
            <person name="Hibbett D.S."/>
            <person name="Martin F."/>
        </authorList>
    </citation>
    <scope>NUCLEOTIDE SEQUENCE [LARGE SCALE GENOMIC DNA]</scope>
    <source>
        <strain evidence="1 2">SS14</strain>
    </source>
</reference>
<dbReference type="EMBL" id="KN837146">
    <property type="protein sequence ID" value="KIJ40150.1"/>
    <property type="molecule type" value="Genomic_DNA"/>
</dbReference>
<dbReference type="HOGENOM" id="CLU_1939483_0_0_1"/>
<name>A0A0C9VPQ6_SPHS4</name>
<dbReference type="Proteomes" id="UP000054279">
    <property type="component" value="Unassembled WGS sequence"/>
</dbReference>
<dbReference type="AlphaFoldDB" id="A0A0C9VPQ6"/>
<keyword evidence="2" id="KW-1185">Reference proteome</keyword>
<evidence type="ECO:0000313" key="1">
    <source>
        <dbReference type="EMBL" id="KIJ40150.1"/>
    </source>
</evidence>
<organism evidence="1 2">
    <name type="scientific">Sphaerobolus stellatus (strain SS14)</name>
    <dbReference type="NCBI Taxonomy" id="990650"/>
    <lineage>
        <taxon>Eukaryota</taxon>
        <taxon>Fungi</taxon>
        <taxon>Dikarya</taxon>
        <taxon>Basidiomycota</taxon>
        <taxon>Agaricomycotina</taxon>
        <taxon>Agaricomycetes</taxon>
        <taxon>Phallomycetidae</taxon>
        <taxon>Geastrales</taxon>
        <taxon>Sphaerobolaceae</taxon>
        <taxon>Sphaerobolus</taxon>
    </lineage>
</organism>
<protein>
    <submittedName>
        <fullName evidence="1">Unplaced genomic scaffold SPHSTscaffold_71, whole genome shotgun sequence</fullName>
    </submittedName>
</protein>